<proteinExistence type="predicted"/>
<dbReference type="InterPro" id="IPR016024">
    <property type="entry name" value="ARM-type_fold"/>
</dbReference>
<dbReference type="SUPFAM" id="SSF48371">
    <property type="entry name" value="ARM repeat"/>
    <property type="match status" value="1"/>
</dbReference>
<dbReference type="GO" id="GO:0010499">
    <property type="term" value="P:proteasomal ubiquitin-independent protein catabolic process"/>
    <property type="evidence" value="ECO:0007669"/>
    <property type="project" value="TreeGrafter"/>
</dbReference>
<dbReference type="PANTHER" id="PTHR32170:SF3">
    <property type="entry name" value="PROTEASOME ACTIVATOR COMPLEX SUBUNIT 4"/>
    <property type="match status" value="1"/>
</dbReference>
<dbReference type="InterPro" id="IPR035309">
    <property type="entry name" value="PSME4"/>
</dbReference>
<protein>
    <recommendedName>
        <fullName evidence="1">Proteasome activator complex subunit 4-like HEAT repeat-like domain-containing protein</fullName>
    </recommendedName>
</protein>
<evidence type="ECO:0000313" key="2">
    <source>
        <dbReference type="EMBL" id="KAJ8931971.1"/>
    </source>
</evidence>
<sequence length="261" mass="30613">MIKIFFKIFEDKFLPVFFPHIERLVQDKLESNQRCAAEIISALIRGSKHWEYEKVEKLWAMLIPILDTAIVNMCTETQTDWALCITMGIQSRDPNKCHWLLEFLLDDPLKDPTSFIACSRLHLLSTAISQQSWRNSEIGNRLIDYFRPHLSHPFQNIREKISSCLTIILCKDLLFPDGNVTDGPKTQQFFEEVMPKLNILYNNTLAKLNTSEQREWNNTCDNLDIVNVESEDEKESVIRLFKIGKSTSMRYRVDQKLLYMF</sequence>
<name>A0AAV8X0C0_9CUCU</name>
<evidence type="ECO:0000313" key="3">
    <source>
        <dbReference type="Proteomes" id="UP001162156"/>
    </source>
</evidence>
<dbReference type="InterPro" id="IPR055455">
    <property type="entry name" value="HEAT_PSME4"/>
</dbReference>
<dbReference type="GO" id="GO:0005829">
    <property type="term" value="C:cytosol"/>
    <property type="evidence" value="ECO:0007669"/>
    <property type="project" value="TreeGrafter"/>
</dbReference>
<comment type="caution">
    <text evidence="2">The sequence shown here is derived from an EMBL/GenBank/DDBJ whole genome shotgun (WGS) entry which is preliminary data.</text>
</comment>
<dbReference type="PANTHER" id="PTHR32170">
    <property type="entry name" value="PROTEASOME ACTIVATOR COMPLEX SUBUNIT 4"/>
    <property type="match status" value="1"/>
</dbReference>
<dbReference type="EMBL" id="JANEYF010004177">
    <property type="protein sequence ID" value="KAJ8931971.1"/>
    <property type="molecule type" value="Genomic_DNA"/>
</dbReference>
<dbReference type="Pfam" id="PF23096">
    <property type="entry name" value="HEAT_PSME4"/>
    <property type="match status" value="1"/>
</dbReference>
<dbReference type="GO" id="GO:0005634">
    <property type="term" value="C:nucleus"/>
    <property type="evidence" value="ECO:0007669"/>
    <property type="project" value="TreeGrafter"/>
</dbReference>
<evidence type="ECO:0000259" key="1">
    <source>
        <dbReference type="Pfam" id="PF23096"/>
    </source>
</evidence>
<dbReference type="GO" id="GO:0070628">
    <property type="term" value="F:proteasome binding"/>
    <property type="evidence" value="ECO:0007669"/>
    <property type="project" value="InterPro"/>
</dbReference>
<accession>A0AAV8X0C0</accession>
<dbReference type="AlphaFoldDB" id="A0AAV8X0C0"/>
<dbReference type="GO" id="GO:0016504">
    <property type="term" value="F:peptidase activator activity"/>
    <property type="evidence" value="ECO:0007669"/>
    <property type="project" value="InterPro"/>
</dbReference>
<feature type="domain" description="Proteasome activator complex subunit 4-like HEAT repeat-like" evidence="1">
    <location>
        <begin position="2"/>
        <end position="125"/>
    </location>
</feature>
<keyword evidence="3" id="KW-1185">Reference proteome</keyword>
<reference evidence="2" key="1">
    <citation type="journal article" date="2023" name="Insect Mol. Biol.">
        <title>Genome sequencing provides insights into the evolution of gene families encoding plant cell wall-degrading enzymes in longhorned beetles.</title>
        <authorList>
            <person name="Shin N.R."/>
            <person name="Okamura Y."/>
            <person name="Kirsch R."/>
            <person name="Pauchet Y."/>
        </authorList>
    </citation>
    <scope>NUCLEOTIDE SEQUENCE</scope>
    <source>
        <strain evidence="2">RBIC_L_NR</strain>
    </source>
</reference>
<gene>
    <name evidence="2" type="ORF">NQ314_015069</name>
</gene>
<organism evidence="2 3">
    <name type="scientific">Rhamnusium bicolor</name>
    <dbReference type="NCBI Taxonomy" id="1586634"/>
    <lineage>
        <taxon>Eukaryota</taxon>
        <taxon>Metazoa</taxon>
        <taxon>Ecdysozoa</taxon>
        <taxon>Arthropoda</taxon>
        <taxon>Hexapoda</taxon>
        <taxon>Insecta</taxon>
        <taxon>Pterygota</taxon>
        <taxon>Neoptera</taxon>
        <taxon>Endopterygota</taxon>
        <taxon>Coleoptera</taxon>
        <taxon>Polyphaga</taxon>
        <taxon>Cucujiformia</taxon>
        <taxon>Chrysomeloidea</taxon>
        <taxon>Cerambycidae</taxon>
        <taxon>Lepturinae</taxon>
        <taxon>Rhagiini</taxon>
        <taxon>Rhamnusium</taxon>
    </lineage>
</organism>
<dbReference type="Proteomes" id="UP001162156">
    <property type="component" value="Unassembled WGS sequence"/>
</dbReference>